<proteinExistence type="predicted"/>
<name>A0ABS1TV12_9BACI</name>
<sequence>MEKEKWAARDQNEVAVLLSQVRAMLSASGYANKIDAEKWLTAWLDTPNDALGGVKPWRLLEQMANESTMRLSAPRLAE</sequence>
<evidence type="ECO:0000313" key="2">
    <source>
        <dbReference type="Proteomes" id="UP000623967"/>
    </source>
</evidence>
<keyword evidence="2" id="KW-1185">Reference proteome</keyword>
<protein>
    <submittedName>
        <fullName evidence="1">DUF2384 domain-containing protein</fullName>
    </submittedName>
</protein>
<reference evidence="1 2" key="1">
    <citation type="submission" date="2021-01" db="EMBL/GenBank/DDBJ databases">
        <title>Genome public.</title>
        <authorList>
            <person name="Liu C."/>
            <person name="Sun Q."/>
        </authorList>
    </citation>
    <scope>NUCLEOTIDE SEQUENCE [LARGE SCALE GENOMIC DNA]</scope>
    <source>
        <strain evidence="1 2">YIM B02564</strain>
    </source>
</reference>
<dbReference type="Proteomes" id="UP000623967">
    <property type="component" value="Unassembled WGS sequence"/>
</dbReference>
<organism evidence="1 2">
    <name type="scientific">Neobacillus paridis</name>
    <dbReference type="NCBI Taxonomy" id="2803862"/>
    <lineage>
        <taxon>Bacteria</taxon>
        <taxon>Bacillati</taxon>
        <taxon>Bacillota</taxon>
        <taxon>Bacilli</taxon>
        <taxon>Bacillales</taxon>
        <taxon>Bacillaceae</taxon>
        <taxon>Neobacillus</taxon>
    </lineage>
</organism>
<gene>
    <name evidence="1" type="ORF">JK635_23645</name>
</gene>
<dbReference type="EMBL" id="JAESWB010000399">
    <property type="protein sequence ID" value="MBL4955147.1"/>
    <property type="molecule type" value="Genomic_DNA"/>
</dbReference>
<evidence type="ECO:0000313" key="1">
    <source>
        <dbReference type="EMBL" id="MBL4955147.1"/>
    </source>
</evidence>
<comment type="caution">
    <text evidence="1">The sequence shown here is derived from an EMBL/GenBank/DDBJ whole genome shotgun (WGS) entry which is preliminary data.</text>
</comment>
<accession>A0ABS1TV12</accession>